<feature type="compositionally biased region" description="Basic and acidic residues" evidence="7">
    <location>
        <begin position="1"/>
        <end position="10"/>
    </location>
</feature>
<proteinExistence type="inferred from homology"/>
<dbReference type="Pfam" id="PF01554">
    <property type="entry name" value="MatE"/>
    <property type="match status" value="2"/>
</dbReference>
<dbReference type="NCBIfam" id="TIGR00797">
    <property type="entry name" value="matE"/>
    <property type="match status" value="1"/>
</dbReference>
<evidence type="ECO:0000256" key="3">
    <source>
        <dbReference type="ARBA" id="ARBA00022692"/>
    </source>
</evidence>
<dbReference type="OMA" id="CTETWAY"/>
<dbReference type="STRING" id="42514.ENSPNAP00000001902"/>
<dbReference type="GeneID" id="108425891"/>
<feature type="compositionally biased region" description="Polar residues" evidence="7">
    <location>
        <begin position="521"/>
        <end position="532"/>
    </location>
</feature>
<dbReference type="GeneTree" id="ENSGT00940000163922"/>
<evidence type="ECO:0000256" key="1">
    <source>
        <dbReference type="ARBA" id="ARBA00004141"/>
    </source>
</evidence>
<feature type="transmembrane region" description="Helical" evidence="6">
    <location>
        <begin position="128"/>
        <end position="147"/>
    </location>
</feature>
<feature type="transmembrane region" description="Helical" evidence="6">
    <location>
        <begin position="202"/>
        <end position="221"/>
    </location>
</feature>
<feature type="transmembrane region" description="Helical" evidence="6">
    <location>
        <begin position="578"/>
        <end position="597"/>
    </location>
</feature>
<reference evidence="8" key="2">
    <citation type="submission" date="2025-08" db="UniProtKB">
        <authorList>
            <consortium name="Ensembl"/>
        </authorList>
    </citation>
    <scope>IDENTIFICATION</scope>
</reference>
<evidence type="ECO:0000313" key="9">
    <source>
        <dbReference type="Proteomes" id="UP001501920"/>
    </source>
</evidence>
<feature type="region of interest" description="Disordered" evidence="7">
    <location>
        <begin position="521"/>
        <end position="567"/>
    </location>
</feature>
<reference evidence="8 9" key="1">
    <citation type="submission" date="2020-10" db="EMBL/GenBank/DDBJ databases">
        <title>Pygocentrus nattereri (red-bellied piranha) genome, fPygNat1, primary haplotype.</title>
        <authorList>
            <person name="Myers G."/>
            <person name="Meyer A."/>
            <person name="Karagic N."/>
            <person name="Pippel M."/>
            <person name="Winkler S."/>
            <person name="Tracey A."/>
            <person name="Wood J."/>
            <person name="Formenti G."/>
            <person name="Howe K."/>
            <person name="Fedrigo O."/>
            <person name="Jarvis E.D."/>
        </authorList>
    </citation>
    <scope>NUCLEOTIDE SEQUENCE [LARGE SCALE GENOMIC DNA]</scope>
</reference>
<dbReference type="CDD" id="cd13132">
    <property type="entry name" value="MATE_eukaryotic"/>
    <property type="match status" value="1"/>
</dbReference>
<dbReference type="RefSeq" id="XP_017550411.2">
    <property type="nucleotide sequence ID" value="XM_017694922.2"/>
</dbReference>
<dbReference type="AlphaFoldDB" id="A0A3B4BQB6"/>
<dbReference type="OrthoDB" id="2126698at2759"/>
<dbReference type="GO" id="GO:0015297">
    <property type="term" value="F:antiporter activity"/>
    <property type="evidence" value="ECO:0007669"/>
    <property type="project" value="InterPro"/>
</dbReference>
<keyword evidence="5 6" id="KW-0472">Membrane</keyword>
<comment type="subcellular location">
    <subcellularLocation>
        <location evidence="1">Membrane</location>
        <topology evidence="1">Multi-pass membrane protein</topology>
    </subcellularLocation>
</comment>
<dbReference type="InterPro" id="IPR002528">
    <property type="entry name" value="MATE_fam"/>
</dbReference>
<dbReference type="Ensembl" id="ENSPNAT00000011363.2">
    <property type="protein sequence ID" value="ENSPNAP00000001902.1"/>
    <property type="gene ID" value="ENSPNAG00000000998.2"/>
</dbReference>
<evidence type="ECO:0000256" key="7">
    <source>
        <dbReference type="SAM" id="MobiDB-lite"/>
    </source>
</evidence>
<feature type="transmembrane region" description="Helical" evidence="6">
    <location>
        <begin position="391"/>
        <end position="413"/>
    </location>
</feature>
<sequence>MSLVKERTEEMMDGSSAGAEAPSMEPSSRLFCCGWLRRCLPLTYREELYHILCMTGPLVASRILNYLLPFVITMFCGRLGNSELAGYGIASATISITTAATGTGLALACDTLVSQTFGRKNLLRVGVILQRGILILLLFCLPCWALLINTQPLLLLLGQDPEVARIAQLYVLVHLPAVPAMFLHQLQVAYLQNQGVILPQMYAAAAANIANVLTNYILIVWLDFGLYGSAAASTLAEVYICVFLYAYIRWKRLHTETWGGWSLESLQEWGAYMKLAVPSSMMLCFEWWIYELGGFLAGMLSELDLAAQHAVITLATLNYMFPLGIQGAACVRVGNALGAGDTAGAVLTCKVSLTCTAILAVLQGAVLASLKSFIGFLFTDDRQIVELVSKLMSVYCALEFFDGLVCVCMGILLGSGQQKIAAVANLFGYYCIGLPLGISLMYAAKLEIIGFWLGLLICVCIQSTFFIIVIFKLNWERLTKQAIERAGKYKKSGMISDFESDPNRLMPESLGPMECMSNNAENGNDYQAVSSQDSDDVRSTPVDQERLSISQEGARMHQDGGKSSEPLSTSQLIIRRGLTTLAAVLIFAVGMSIHIIVPLPEVPHALGANATQSNTTLHYTTPSPQTTSLMSI</sequence>
<evidence type="ECO:0000313" key="8">
    <source>
        <dbReference type="Ensembl" id="ENSPNAP00000001902.1"/>
    </source>
</evidence>
<dbReference type="GO" id="GO:0016020">
    <property type="term" value="C:membrane"/>
    <property type="evidence" value="ECO:0007669"/>
    <property type="project" value="UniProtKB-SubCell"/>
</dbReference>
<evidence type="ECO:0000256" key="5">
    <source>
        <dbReference type="ARBA" id="ARBA00023136"/>
    </source>
</evidence>
<keyword evidence="4 6" id="KW-1133">Transmembrane helix</keyword>
<dbReference type="Proteomes" id="UP001501920">
    <property type="component" value="Chromosome 17"/>
</dbReference>
<feature type="region of interest" description="Disordered" evidence="7">
    <location>
        <begin position="1"/>
        <end position="26"/>
    </location>
</feature>
<accession>A0A3B4BQB6</accession>
<evidence type="ECO:0000256" key="4">
    <source>
        <dbReference type="ARBA" id="ARBA00022989"/>
    </source>
</evidence>
<feature type="transmembrane region" description="Helical" evidence="6">
    <location>
        <begin position="420"/>
        <end position="443"/>
    </location>
</feature>
<dbReference type="PANTHER" id="PTHR11206">
    <property type="entry name" value="MULTIDRUG RESISTANCE PROTEIN"/>
    <property type="match status" value="1"/>
</dbReference>
<keyword evidence="9" id="KW-1185">Reference proteome</keyword>
<protein>
    <recommendedName>
        <fullName evidence="6">Multidrug and toxin extrusion protein</fullName>
    </recommendedName>
</protein>
<keyword evidence="3 6" id="KW-0812">Transmembrane</keyword>
<feature type="compositionally biased region" description="Basic and acidic residues" evidence="7">
    <location>
        <begin position="535"/>
        <end position="546"/>
    </location>
</feature>
<evidence type="ECO:0000256" key="6">
    <source>
        <dbReference type="RuleBase" id="RU004914"/>
    </source>
</evidence>
<feature type="transmembrane region" description="Helical" evidence="6">
    <location>
        <begin position="351"/>
        <end position="379"/>
    </location>
</feature>
<feature type="transmembrane region" description="Helical" evidence="6">
    <location>
        <begin position="48"/>
        <end position="72"/>
    </location>
</feature>
<dbReference type="InterPro" id="IPR045069">
    <property type="entry name" value="MATE_euk"/>
</dbReference>
<dbReference type="GO" id="GO:1990961">
    <property type="term" value="P:xenobiotic detoxification by transmembrane export across the plasma membrane"/>
    <property type="evidence" value="ECO:0007669"/>
    <property type="project" value="InterPro"/>
</dbReference>
<evidence type="ECO:0000256" key="2">
    <source>
        <dbReference type="ARBA" id="ARBA00010199"/>
    </source>
</evidence>
<dbReference type="GO" id="GO:0042910">
    <property type="term" value="F:xenobiotic transmembrane transporter activity"/>
    <property type="evidence" value="ECO:0007669"/>
    <property type="project" value="InterPro"/>
</dbReference>
<feature type="transmembrane region" description="Helical" evidence="6">
    <location>
        <begin position="449"/>
        <end position="471"/>
    </location>
</feature>
<name>A0A3B4BQB6_PYGNA</name>
<reference evidence="8" key="3">
    <citation type="submission" date="2025-09" db="UniProtKB">
        <authorList>
            <consortium name="Ensembl"/>
        </authorList>
    </citation>
    <scope>IDENTIFICATION</scope>
</reference>
<organism evidence="8 9">
    <name type="scientific">Pygocentrus nattereri</name>
    <name type="common">Red-bellied piranha</name>
    <dbReference type="NCBI Taxonomy" id="42514"/>
    <lineage>
        <taxon>Eukaryota</taxon>
        <taxon>Metazoa</taxon>
        <taxon>Chordata</taxon>
        <taxon>Craniata</taxon>
        <taxon>Vertebrata</taxon>
        <taxon>Euteleostomi</taxon>
        <taxon>Actinopterygii</taxon>
        <taxon>Neopterygii</taxon>
        <taxon>Teleostei</taxon>
        <taxon>Ostariophysi</taxon>
        <taxon>Characiformes</taxon>
        <taxon>Characoidei</taxon>
        <taxon>Pygocentrus</taxon>
    </lineage>
</organism>
<feature type="transmembrane region" description="Helical" evidence="6">
    <location>
        <begin position="227"/>
        <end position="248"/>
    </location>
</feature>
<comment type="similarity">
    <text evidence="2 6">Belongs to the multi antimicrobial extrusion (MATE) (TC 2.A.66.1) family.</text>
</comment>
<feature type="transmembrane region" description="Helical" evidence="6">
    <location>
        <begin position="167"/>
        <end position="190"/>
    </location>
</feature>
<feature type="transmembrane region" description="Helical" evidence="6">
    <location>
        <begin position="84"/>
        <end position="107"/>
    </location>
</feature>